<dbReference type="EMBL" id="SRLO01000669">
    <property type="protein sequence ID" value="TNN49104.1"/>
    <property type="molecule type" value="Genomic_DNA"/>
</dbReference>
<keyword evidence="2" id="KW-1185">Reference proteome</keyword>
<dbReference type="Gene3D" id="2.60.40.10">
    <property type="entry name" value="Immunoglobulins"/>
    <property type="match status" value="1"/>
</dbReference>
<dbReference type="FunFam" id="2.60.40.10:FF:000111">
    <property type="entry name" value="Myosin-binding protein C, slow type"/>
    <property type="match status" value="1"/>
</dbReference>
<organism evidence="1 2">
    <name type="scientific">Liparis tanakae</name>
    <name type="common">Tanaka's snailfish</name>
    <dbReference type="NCBI Taxonomy" id="230148"/>
    <lineage>
        <taxon>Eukaryota</taxon>
        <taxon>Metazoa</taxon>
        <taxon>Chordata</taxon>
        <taxon>Craniata</taxon>
        <taxon>Vertebrata</taxon>
        <taxon>Euteleostomi</taxon>
        <taxon>Actinopterygii</taxon>
        <taxon>Neopterygii</taxon>
        <taxon>Teleostei</taxon>
        <taxon>Neoteleostei</taxon>
        <taxon>Acanthomorphata</taxon>
        <taxon>Eupercaria</taxon>
        <taxon>Perciformes</taxon>
        <taxon>Cottioidei</taxon>
        <taxon>Cottales</taxon>
        <taxon>Liparidae</taxon>
        <taxon>Liparis</taxon>
    </lineage>
</organism>
<dbReference type="Proteomes" id="UP000314294">
    <property type="component" value="Unassembled WGS sequence"/>
</dbReference>
<comment type="caution">
    <text evidence="1">The sequence shown here is derived from an EMBL/GenBank/DDBJ whole genome shotgun (WGS) entry which is preliminary data.</text>
</comment>
<protein>
    <submittedName>
        <fullName evidence="1">Myosin-binding protein C, slow-type</fullName>
    </submittedName>
</protein>
<dbReference type="AlphaFoldDB" id="A0A4Z2G8H1"/>
<accession>A0A4Z2G8H1</accession>
<name>A0A4Z2G8H1_9TELE</name>
<proteinExistence type="predicted"/>
<evidence type="ECO:0000313" key="2">
    <source>
        <dbReference type="Proteomes" id="UP000314294"/>
    </source>
</evidence>
<sequence length="87" mass="9808">MVSHENMSTELSGLFIEKPQENLVVVVGADLTIIAKVDSTNLTRKPTMKWLKGKWMDLGSKAGKHMQFKETYDRNTKVSVGRRIGDD</sequence>
<evidence type="ECO:0000313" key="1">
    <source>
        <dbReference type="EMBL" id="TNN49104.1"/>
    </source>
</evidence>
<dbReference type="InterPro" id="IPR013783">
    <property type="entry name" value="Ig-like_fold"/>
</dbReference>
<gene>
    <name evidence="1" type="primary">MYBPC1_2</name>
    <name evidence="1" type="ORF">EYF80_040709</name>
</gene>
<dbReference type="SUPFAM" id="SSF48726">
    <property type="entry name" value="Immunoglobulin"/>
    <property type="match status" value="1"/>
</dbReference>
<reference evidence="1 2" key="1">
    <citation type="submission" date="2019-03" db="EMBL/GenBank/DDBJ databases">
        <title>First draft genome of Liparis tanakae, snailfish: a comprehensive survey of snailfish specific genes.</title>
        <authorList>
            <person name="Kim W."/>
            <person name="Song I."/>
            <person name="Jeong J.-H."/>
            <person name="Kim D."/>
            <person name="Kim S."/>
            <person name="Ryu S."/>
            <person name="Song J.Y."/>
            <person name="Lee S.K."/>
        </authorList>
    </citation>
    <scope>NUCLEOTIDE SEQUENCE [LARGE SCALE GENOMIC DNA]</scope>
    <source>
        <tissue evidence="1">Muscle</tissue>
    </source>
</reference>
<dbReference type="OrthoDB" id="8939485at2759"/>
<dbReference type="InterPro" id="IPR036179">
    <property type="entry name" value="Ig-like_dom_sf"/>
</dbReference>